<evidence type="ECO:0000313" key="2">
    <source>
        <dbReference type="EMBL" id="KGG80525.1"/>
    </source>
</evidence>
<evidence type="ECO:0000313" key="3">
    <source>
        <dbReference type="Proteomes" id="UP000029622"/>
    </source>
</evidence>
<protein>
    <submittedName>
        <fullName evidence="2">Uncharacterized protein</fullName>
    </submittedName>
</protein>
<dbReference type="RefSeq" id="WP_035163161.1">
    <property type="nucleotide sequence ID" value="NZ_AZTB01000022.1"/>
</dbReference>
<feature type="transmembrane region" description="Helical" evidence="1">
    <location>
        <begin position="6"/>
        <end position="32"/>
    </location>
</feature>
<evidence type="ECO:0000256" key="1">
    <source>
        <dbReference type="SAM" id="Phobius"/>
    </source>
</evidence>
<dbReference type="STRING" id="1156417.Y919_05670"/>
<name>A0A096BH98_9FIRM</name>
<dbReference type="EMBL" id="AZTB01000022">
    <property type="protein sequence ID" value="KGG80525.1"/>
    <property type="molecule type" value="Genomic_DNA"/>
</dbReference>
<organism evidence="2 3">
    <name type="scientific">Caloranaerobacter azorensis H53214</name>
    <dbReference type="NCBI Taxonomy" id="1156417"/>
    <lineage>
        <taxon>Bacteria</taxon>
        <taxon>Bacillati</taxon>
        <taxon>Bacillota</taxon>
        <taxon>Tissierellia</taxon>
        <taxon>Tissierellales</taxon>
        <taxon>Thermohalobacteraceae</taxon>
        <taxon>Caloranaerobacter</taxon>
    </lineage>
</organism>
<gene>
    <name evidence="2" type="ORF">Y919_05670</name>
</gene>
<feature type="transmembrane region" description="Helical" evidence="1">
    <location>
        <begin position="44"/>
        <end position="63"/>
    </location>
</feature>
<dbReference type="Proteomes" id="UP000029622">
    <property type="component" value="Unassembled WGS sequence"/>
</dbReference>
<dbReference type="AlphaFoldDB" id="A0A096BH98"/>
<keyword evidence="1" id="KW-0472">Membrane</keyword>
<comment type="caution">
    <text evidence="2">The sequence shown here is derived from an EMBL/GenBank/DDBJ whole genome shotgun (WGS) entry which is preliminary data.</text>
</comment>
<proteinExistence type="predicted"/>
<accession>A0A096BH98</accession>
<sequence length="86" mass="10088">MKTIMLFLILISGLEIFFSIFTYLINFIISLFKKDYNMSQKVKDAIKLVSVAVFMVSVFYFLLEFVKVMAKLFNIPLDKSILDIFK</sequence>
<keyword evidence="1" id="KW-0812">Transmembrane</keyword>
<keyword evidence="1" id="KW-1133">Transmembrane helix</keyword>
<reference evidence="2 3" key="1">
    <citation type="submission" date="2013-12" db="EMBL/GenBank/DDBJ databases">
        <title>Draft genome sequence of Caloranaerobacter sp. H53214.</title>
        <authorList>
            <person name="Jiang L.J."/>
            <person name="Shao Z.Z."/>
            <person name="Long M.N."/>
        </authorList>
    </citation>
    <scope>NUCLEOTIDE SEQUENCE [LARGE SCALE GENOMIC DNA]</scope>
    <source>
        <strain evidence="2 3">H53214</strain>
    </source>
</reference>